<sequence length="109" mass="11927">MSGDYILKRSGEQFMFNLRAGNYQVILTSQRYASKASAQQGIESVRKNSPADERYNRLTAKNGSFYFTLSAANGEIIGNSEMYTTATARDNGIDSVKANGPTAVVKDET</sequence>
<dbReference type="Gene3D" id="2.30.29.80">
    <property type="match status" value="1"/>
</dbReference>
<dbReference type="InterPro" id="IPR036913">
    <property type="entry name" value="YegP-like_sf"/>
</dbReference>
<dbReference type="RefSeq" id="WP_343820565.1">
    <property type="nucleotide sequence ID" value="NZ_BAAAFN010000009.1"/>
</dbReference>
<dbReference type="SUPFAM" id="SSF160113">
    <property type="entry name" value="YegP-like"/>
    <property type="match status" value="2"/>
</dbReference>
<accession>A0ABN0TMM8</accession>
<proteinExistence type="predicted"/>
<dbReference type="InterPro" id="IPR051141">
    <property type="entry name" value="UPF0339_domain"/>
</dbReference>
<evidence type="ECO:0000259" key="1">
    <source>
        <dbReference type="Pfam" id="PF07411"/>
    </source>
</evidence>
<dbReference type="InterPro" id="IPR010879">
    <property type="entry name" value="DUF1508"/>
</dbReference>
<reference evidence="2 3" key="1">
    <citation type="journal article" date="2019" name="Int. J. Syst. Evol. Microbiol.">
        <title>The Global Catalogue of Microorganisms (GCM) 10K type strain sequencing project: providing services to taxonomists for standard genome sequencing and annotation.</title>
        <authorList>
            <consortium name="The Broad Institute Genomics Platform"/>
            <consortium name="The Broad Institute Genome Sequencing Center for Infectious Disease"/>
            <person name="Wu L."/>
            <person name="Ma J."/>
        </authorList>
    </citation>
    <scope>NUCLEOTIDE SEQUENCE [LARGE SCALE GENOMIC DNA]</scope>
    <source>
        <strain evidence="2 3">JCM 16240</strain>
    </source>
</reference>
<protein>
    <submittedName>
        <fullName evidence="2">YegP family protein</fullName>
    </submittedName>
</protein>
<feature type="domain" description="DUF1508" evidence="1">
    <location>
        <begin position="60"/>
        <end position="107"/>
    </location>
</feature>
<name>A0ABN0TMM8_9BURK</name>
<organism evidence="2 3">
    <name type="scientific">Castellaniella daejeonensis</name>
    <dbReference type="NCBI Taxonomy" id="659013"/>
    <lineage>
        <taxon>Bacteria</taxon>
        <taxon>Pseudomonadati</taxon>
        <taxon>Pseudomonadota</taxon>
        <taxon>Betaproteobacteria</taxon>
        <taxon>Burkholderiales</taxon>
        <taxon>Alcaligenaceae</taxon>
        <taxon>Castellaniella</taxon>
    </lineage>
</organism>
<dbReference type="PANTHER" id="PTHR40606:SF1">
    <property type="entry name" value="UPF0339 PROTEIN YEGP"/>
    <property type="match status" value="1"/>
</dbReference>
<evidence type="ECO:0000313" key="3">
    <source>
        <dbReference type="Proteomes" id="UP001501176"/>
    </source>
</evidence>
<dbReference type="Pfam" id="PF07411">
    <property type="entry name" value="DUF1508"/>
    <property type="match status" value="2"/>
</dbReference>
<feature type="domain" description="DUF1508" evidence="1">
    <location>
        <begin position="11"/>
        <end position="55"/>
    </location>
</feature>
<evidence type="ECO:0000313" key="2">
    <source>
        <dbReference type="EMBL" id="GAA0225508.1"/>
    </source>
</evidence>
<keyword evidence="3" id="KW-1185">Reference proteome</keyword>
<dbReference type="EMBL" id="BAAAFN010000009">
    <property type="protein sequence ID" value="GAA0225508.1"/>
    <property type="molecule type" value="Genomic_DNA"/>
</dbReference>
<dbReference type="PANTHER" id="PTHR40606">
    <property type="match status" value="1"/>
</dbReference>
<gene>
    <name evidence="2" type="ORF">GCM10009125_13090</name>
</gene>
<dbReference type="Proteomes" id="UP001501176">
    <property type="component" value="Unassembled WGS sequence"/>
</dbReference>
<comment type="caution">
    <text evidence="2">The sequence shown here is derived from an EMBL/GenBank/DDBJ whole genome shotgun (WGS) entry which is preliminary data.</text>
</comment>